<feature type="chain" id="PRO_5047448149" evidence="2">
    <location>
        <begin position="21"/>
        <end position="1712"/>
    </location>
</feature>
<dbReference type="InterPro" id="IPR011625">
    <property type="entry name" value="A2M_N_BRD"/>
</dbReference>
<comment type="similarity">
    <text evidence="1">Belongs to the protease inhibitor I39 (alpha-2-macroglobulin) family. Bacterial alpha-2-macroglobulin subfamily.</text>
</comment>
<dbReference type="Pfam" id="PF17973">
    <property type="entry name" value="bMG10"/>
    <property type="match status" value="1"/>
</dbReference>
<accession>A0ABS5HHY9</accession>
<dbReference type="Pfam" id="PF01835">
    <property type="entry name" value="MG2"/>
    <property type="match status" value="1"/>
</dbReference>
<reference evidence="5 6" key="1">
    <citation type="submission" date="2021-04" db="EMBL/GenBank/DDBJ databases">
        <title>Molecular and phenotypic characterization and identification of bacterial isolates recovered from the Anatolian ground squirrels (Spermophilus xanthoprymnus) and which have the potential to form a new species in the Campylobacter genus.</title>
        <authorList>
            <person name="Aydin F."/>
            <person name="Abay S."/>
            <person name="Kayman T."/>
            <person name="Karakaya E."/>
            <person name="Mustak H.K."/>
            <person name="Mustak I.B."/>
            <person name="Bilgin N."/>
            <person name="Duzler A."/>
            <person name="Sahin O."/>
            <person name="Guran O."/>
            <person name="Saticioglu I.B."/>
        </authorList>
    </citation>
    <scope>NUCLEOTIDE SEQUENCE [LARGE SCALE GENOMIC DNA]</scope>
    <source>
        <strain evidence="6">faydin-G24</strain>
    </source>
</reference>
<dbReference type="RefSeq" id="WP_212141924.1">
    <property type="nucleotide sequence ID" value="NZ_JAGSSW010000004.1"/>
</dbReference>
<feature type="domain" description="Alpha-2-macroglobulin bait region" evidence="3">
    <location>
        <begin position="872"/>
        <end position="1009"/>
    </location>
</feature>
<dbReference type="CDD" id="cd02891">
    <property type="entry name" value="A2M_like"/>
    <property type="match status" value="1"/>
</dbReference>
<evidence type="ECO:0000259" key="4">
    <source>
        <dbReference type="SMART" id="SM01360"/>
    </source>
</evidence>
<dbReference type="InterPro" id="IPR002890">
    <property type="entry name" value="MG2"/>
</dbReference>
<evidence type="ECO:0000256" key="2">
    <source>
        <dbReference type="SAM" id="SignalP"/>
    </source>
</evidence>
<evidence type="ECO:0000313" key="6">
    <source>
        <dbReference type="Proteomes" id="UP000682951"/>
    </source>
</evidence>
<evidence type="ECO:0000313" key="5">
    <source>
        <dbReference type="EMBL" id="MBR8463894.1"/>
    </source>
</evidence>
<feature type="domain" description="Alpha-2-macroglobulin" evidence="4">
    <location>
        <begin position="1077"/>
        <end position="1167"/>
    </location>
</feature>
<keyword evidence="2" id="KW-0732">Signal</keyword>
<dbReference type="PANTHER" id="PTHR40094">
    <property type="entry name" value="ALPHA-2-MACROGLOBULIN HOMOLOG"/>
    <property type="match status" value="1"/>
</dbReference>
<dbReference type="InterPro" id="IPR001599">
    <property type="entry name" value="Macroglobln_a2"/>
</dbReference>
<organism evidence="5 6">
    <name type="scientific">Campylobacter anatolicus</name>
    <dbReference type="NCBI Taxonomy" id="2829105"/>
    <lineage>
        <taxon>Bacteria</taxon>
        <taxon>Pseudomonadati</taxon>
        <taxon>Campylobacterota</taxon>
        <taxon>Epsilonproteobacteria</taxon>
        <taxon>Campylobacterales</taxon>
        <taxon>Campylobacteraceae</taxon>
        <taxon>Campylobacter</taxon>
    </lineage>
</organism>
<dbReference type="SMART" id="SM01359">
    <property type="entry name" value="A2M_N_2"/>
    <property type="match status" value="1"/>
</dbReference>
<dbReference type="InterPro" id="IPR051802">
    <property type="entry name" value="YfhM-like"/>
</dbReference>
<dbReference type="Proteomes" id="UP000682951">
    <property type="component" value="Unassembled WGS sequence"/>
</dbReference>
<dbReference type="InterPro" id="IPR041246">
    <property type="entry name" value="Bact_MG10"/>
</dbReference>
<dbReference type="SUPFAM" id="SSF48239">
    <property type="entry name" value="Terpenoid cyclases/Protein prenyltransferases"/>
    <property type="match status" value="1"/>
</dbReference>
<dbReference type="SMART" id="SM01360">
    <property type="entry name" value="A2M"/>
    <property type="match status" value="1"/>
</dbReference>
<name>A0ABS5HHY9_9BACT</name>
<comment type="caution">
    <text evidence="5">The sequence shown here is derived from an EMBL/GenBank/DDBJ whole genome shotgun (WGS) entry which is preliminary data.</text>
</comment>
<keyword evidence="6" id="KW-1185">Reference proteome</keyword>
<dbReference type="InterPro" id="IPR008930">
    <property type="entry name" value="Terpenoid_cyclase/PrenylTrfase"/>
</dbReference>
<protein>
    <submittedName>
        <fullName evidence="5">Alpha-2-macroglobulin</fullName>
    </submittedName>
</protein>
<dbReference type="PANTHER" id="PTHR40094:SF1">
    <property type="entry name" value="UBIQUITIN DOMAIN-CONTAINING PROTEIN"/>
    <property type="match status" value="1"/>
</dbReference>
<dbReference type="EMBL" id="JAGSSW010000004">
    <property type="protein sequence ID" value="MBR8463894.1"/>
    <property type="molecule type" value="Genomic_DNA"/>
</dbReference>
<proteinExistence type="inferred from homology"/>
<dbReference type="Pfam" id="PF07703">
    <property type="entry name" value="A2M_BRD"/>
    <property type="match status" value="1"/>
</dbReference>
<sequence length="1712" mass="192567">MLKKGLFLTIISLVSLNALTFDKDKNIKIDTPKVVIFKTTEKVSNELVGKITHKKIFECLPSLEGAIQYLDDGLMLYTNDLHKGLQYSCKMGDSNVNFNSGEFKVRDVFKVNNARYLINFNDDVNETEISSNLQIKDANFTTQVASSKSFFINLDKNLTAPKFFLPVNFSSKFGAKLTKEWKFDFVNDKKNEQDKFELNPKAKTLNIENIAAISTNNGKLAARIYIKEWLYDDNALKNFISISGINRFSLSDIGYTYNEREEDDKSYYYYIDIISDEFKPQNSYEITLKAGFGDKEKQIKDDTTYNVKMGNFAPFVEFINDKPYISNVGQIGIKSINVPEIKVVIDKLSDANYRYFLNFDQSDIALNDLSQEVMSKTYQLEGGINEISLNKIKLDFADMNDGIYTVNVYYDKDKHISKQVFFSDIAISAKLSKNELFVFANRLGENTMLANANVKIYGKKNEEIAIGATNDEGVFNLSKKDIYKDAKSVVVSLGKEQNFLILNNSENLNENAQHQLKDANETIDAYIHFASDIIRPNESIKGVGYLRDRNFKPLANMPIKLKITDPQDKNIAEFAIKTNDVGVISFDENITSELSGRFTLSLIYANKKLSQNSFYVESFTPTRIQNQIALPDNKFIADGIITAKLSSNYLFGGAASDMSGTLAMNFYDKEYKNENFKGYKFINKTIQNNGYDVFEKQIKLDKNGKTQEPIVLNITSPNSIPSVIDAVLNFTINDDGKNISTSEIFTLYPYENLVGISTNKSLVEPNEKLNIKSVVLKAIDETQIQKELKFDIKRTTWEYTTDTYNVTRWHKKLEDVDSFVKPSGTFEYTFTQSGAYTIVATDIINGASASIDVDVSGWDYSTLAPTKELNKAQIKLNAKTYKKGDELSADISSVIKDGLALVTLEDNGVKAYKIVKVKNNSANVKFKLDFDFNGLYVGASIYRLTDGGNTPFRTYAKTYANADKSEKNIKLELIANKQAKSNADVNVTIKTEPNADVSLFYTDMGVLNITSQMPSSPFKFFDKKIADSVFDYDFYDKIASYVVNGKILNFGGDGIALLRAAKLNKHESPVDSKNIQTFANLIRLKADENGSVRFKFKTPNAFNSKLRLDAIATNSDKIGSTSTEITVKDDVIIKPSVLSYLLKGDEIDAKLRLINTTNLDKNLTISILSSQNLELETDKNVNLKPLENVSLNLKMKAIKDGAADYNIIVSDINSSFSYIAKLDIINPYPLSTYSKSISIDGKKLIKLPKGFESVNIDASNSIISLLSGISKDLIAYPYGCVEQRSSRILALLNAKFSSKSELDDRQRFITLGMNDIVKMQKTNGSFGYWSELGYTNVFASIYATDVLLELDKAGFSVAKNVKNRAVKSLSELDYDSDFERLYAMYVATKAGAIDRAMINSTYDAKIYTSNVLNRYLMASSLKILGLNDEANAVIKGIDEGLKFYDKKHPSDFHSQLRDRAFVLYLHATHFIPNAYSDALANTIITNLNELVSTQEKAFVLRALNAYFKPNLSDTINKFKITNDNKSQEFTGLVNINMKAKDGKFNIEPLNSSKLFIGISSSAHIPLEPKHKIESKELDIYRTFVDKDGKEIDINSLKINDLIYSKISLSSKMAIKNGVINEMISSCFEAVNENLNPNLRGKMTKNTLNLEYQSIKDDRVISFYNLDEKTGVLFTPYRVVLTGKCTLPATITENMYNDSQNDYDLVQKSFIVK</sequence>
<dbReference type="Gene3D" id="2.60.40.1930">
    <property type="match status" value="1"/>
</dbReference>
<gene>
    <name evidence="5" type="ORF">KDD93_04795</name>
</gene>
<evidence type="ECO:0000259" key="3">
    <source>
        <dbReference type="SMART" id="SM01359"/>
    </source>
</evidence>
<dbReference type="Gene3D" id="1.50.10.20">
    <property type="match status" value="1"/>
</dbReference>
<dbReference type="InterPro" id="IPR021868">
    <property type="entry name" value="Alpha_2_Macroglob_MG3"/>
</dbReference>
<evidence type="ECO:0000256" key="1">
    <source>
        <dbReference type="ARBA" id="ARBA00010556"/>
    </source>
</evidence>
<feature type="signal peptide" evidence="2">
    <location>
        <begin position="1"/>
        <end position="20"/>
    </location>
</feature>
<dbReference type="Pfam" id="PF11974">
    <property type="entry name" value="bMG3"/>
    <property type="match status" value="1"/>
</dbReference>